<dbReference type="GO" id="GO:0006355">
    <property type="term" value="P:regulation of DNA-templated transcription"/>
    <property type="evidence" value="ECO:0007669"/>
    <property type="project" value="InterPro"/>
</dbReference>
<evidence type="ECO:0000256" key="8">
    <source>
        <dbReference type="PROSITE-ProRule" id="PRU01091"/>
    </source>
</evidence>
<protein>
    <submittedName>
        <fullName evidence="11">DNA-binding response regulator</fullName>
    </submittedName>
    <submittedName>
        <fullName evidence="12">Putative two-component response regulator</fullName>
    </submittedName>
</protein>
<organism evidence="11 13">
    <name type="scientific">Brochothrix thermosphacta</name>
    <name type="common">Microbacterium thermosphactum</name>
    <dbReference type="NCBI Taxonomy" id="2756"/>
    <lineage>
        <taxon>Bacteria</taxon>
        <taxon>Bacillati</taxon>
        <taxon>Bacillota</taxon>
        <taxon>Bacilli</taxon>
        <taxon>Bacillales</taxon>
        <taxon>Listeriaceae</taxon>
        <taxon>Brochothrix</taxon>
    </lineage>
</organism>
<name>A0A1D2K8N0_BROTH</name>
<evidence type="ECO:0000256" key="1">
    <source>
        <dbReference type="ARBA" id="ARBA00004496"/>
    </source>
</evidence>
<dbReference type="InterPro" id="IPR001789">
    <property type="entry name" value="Sig_transdc_resp-reg_receiver"/>
</dbReference>
<dbReference type="SUPFAM" id="SSF52172">
    <property type="entry name" value="CheY-like"/>
    <property type="match status" value="1"/>
</dbReference>
<reference evidence="14" key="2">
    <citation type="submission" date="2018-04" db="EMBL/GenBank/DDBJ databases">
        <authorList>
            <person name="Illikoud N."/>
        </authorList>
    </citation>
    <scope>NUCLEOTIDE SEQUENCE [LARGE SCALE GENOMIC DNA]</scope>
</reference>
<evidence type="ECO:0000256" key="6">
    <source>
        <dbReference type="ARBA" id="ARBA00023163"/>
    </source>
</evidence>
<dbReference type="RefSeq" id="WP_069119279.1">
    <property type="nucleotide sequence ID" value="NZ_CBCPHX010000002.1"/>
</dbReference>
<dbReference type="EMBL" id="OUNC01000001">
    <property type="protein sequence ID" value="SPP26087.1"/>
    <property type="molecule type" value="Genomic_DNA"/>
</dbReference>
<dbReference type="EMBL" id="CP023483">
    <property type="protein sequence ID" value="ATF26533.1"/>
    <property type="molecule type" value="Genomic_DNA"/>
</dbReference>
<feature type="DNA-binding region" description="OmpR/PhoB-type" evidence="8">
    <location>
        <begin position="131"/>
        <end position="230"/>
    </location>
</feature>
<dbReference type="InterPro" id="IPR001867">
    <property type="entry name" value="OmpR/PhoB-type_DNA-bd"/>
</dbReference>
<dbReference type="PANTHER" id="PTHR48111">
    <property type="entry name" value="REGULATOR OF RPOS"/>
    <property type="match status" value="1"/>
</dbReference>
<sequence>MAYRVLVADDDHDIRQAITIYLKNEGLEVSEAANGEEVLRIIANEEVHLLILDVMMPILDGLTTAIKLRENDENIPILMLSAKSEDIDKIHGLQVGADDYLEKPFNPLELMARVRAHLRRYTKLGTMEKPASVLTIEGLTLDQVTKIVTIEGQPLKMTPKEFQILALLMSHPNQVFSMEQIYEQIWKEVGFNIENTVSVHIRKIREKIEIDPKKPKYLKVVWGVGYKIEH</sequence>
<dbReference type="Gene3D" id="6.10.250.690">
    <property type="match status" value="1"/>
</dbReference>
<gene>
    <name evidence="12" type="ORF">BTBSAS_10264</name>
    <name evidence="11" type="ORF">CNY62_09100</name>
</gene>
<keyword evidence="3" id="KW-0902">Two-component regulatory system</keyword>
<evidence type="ECO:0000256" key="2">
    <source>
        <dbReference type="ARBA" id="ARBA00022553"/>
    </source>
</evidence>
<keyword evidence="13" id="KW-1185">Reference proteome</keyword>
<evidence type="ECO:0000256" key="3">
    <source>
        <dbReference type="ARBA" id="ARBA00023012"/>
    </source>
</evidence>
<evidence type="ECO:0000259" key="9">
    <source>
        <dbReference type="PROSITE" id="PS50110"/>
    </source>
</evidence>
<dbReference type="FunFam" id="1.10.10.10:FF:000018">
    <property type="entry name" value="DNA-binding response regulator ResD"/>
    <property type="match status" value="1"/>
</dbReference>
<dbReference type="AlphaFoldDB" id="A0A1D2K8N0"/>
<feature type="domain" description="OmpR/PhoB-type" evidence="10">
    <location>
        <begin position="131"/>
        <end position="230"/>
    </location>
</feature>
<feature type="domain" description="Response regulatory" evidence="9">
    <location>
        <begin position="4"/>
        <end position="118"/>
    </location>
</feature>
<dbReference type="GeneID" id="66536747"/>
<dbReference type="InterPro" id="IPR016032">
    <property type="entry name" value="Sig_transdc_resp-reg_C-effctor"/>
</dbReference>
<accession>A0A1D2K8N0</accession>
<dbReference type="GO" id="GO:0005829">
    <property type="term" value="C:cytosol"/>
    <property type="evidence" value="ECO:0007669"/>
    <property type="project" value="TreeGrafter"/>
</dbReference>
<keyword evidence="6" id="KW-0804">Transcription</keyword>
<dbReference type="Gene3D" id="1.10.10.10">
    <property type="entry name" value="Winged helix-like DNA-binding domain superfamily/Winged helix DNA-binding domain"/>
    <property type="match status" value="1"/>
</dbReference>
<dbReference type="PANTHER" id="PTHR48111:SF2">
    <property type="entry name" value="RESPONSE REGULATOR SAER"/>
    <property type="match status" value="1"/>
</dbReference>
<evidence type="ECO:0000313" key="11">
    <source>
        <dbReference type="EMBL" id="ATF26533.1"/>
    </source>
</evidence>
<dbReference type="SMART" id="SM00862">
    <property type="entry name" value="Trans_reg_C"/>
    <property type="match status" value="1"/>
</dbReference>
<comment type="subcellular location">
    <subcellularLocation>
        <location evidence="1">Cytoplasm</location>
    </subcellularLocation>
</comment>
<dbReference type="Pfam" id="PF00072">
    <property type="entry name" value="Response_reg"/>
    <property type="match status" value="1"/>
</dbReference>
<dbReference type="Pfam" id="PF00486">
    <property type="entry name" value="Trans_reg_C"/>
    <property type="match status" value="1"/>
</dbReference>
<dbReference type="Proteomes" id="UP000243591">
    <property type="component" value="Chromosome"/>
</dbReference>
<dbReference type="OrthoDB" id="9790442at2"/>
<evidence type="ECO:0000313" key="13">
    <source>
        <dbReference type="Proteomes" id="UP000243591"/>
    </source>
</evidence>
<proteinExistence type="predicted"/>
<dbReference type="STRING" id="2756.BFR44_08200"/>
<dbReference type="PROSITE" id="PS51755">
    <property type="entry name" value="OMPR_PHOB"/>
    <property type="match status" value="1"/>
</dbReference>
<dbReference type="InterPro" id="IPR039420">
    <property type="entry name" value="WalR-like"/>
</dbReference>
<dbReference type="CDD" id="cd00383">
    <property type="entry name" value="trans_reg_C"/>
    <property type="match status" value="1"/>
</dbReference>
<dbReference type="GO" id="GO:0000156">
    <property type="term" value="F:phosphorelay response regulator activity"/>
    <property type="evidence" value="ECO:0007669"/>
    <property type="project" value="TreeGrafter"/>
</dbReference>
<evidence type="ECO:0000313" key="14">
    <source>
        <dbReference type="Proteomes" id="UP000270190"/>
    </source>
</evidence>
<dbReference type="Gene3D" id="3.40.50.2300">
    <property type="match status" value="1"/>
</dbReference>
<keyword evidence="4" id="KW-0805">Transcription regulation</keyword>
<dbReference type="KEGG" id="bths:CNY62_09100"/>
<dbReference type="CDD" id="cd17574">
    <property type="entry name" value="REC_OmpR"/>
    <property type="match status" value="1"/>
</dbReference>
<dbReference type="GO" id="GO:0000976">
    <property type="term" value="F:transcription cis-regulatory region binding"/>
    <property type="evidence" value="ECO:0007669"/>
    <property type="project" value="TreeGrafter"/>
</dbReference>
<dbReference type="SUPFAM" id="SSF46894">
    <property type="entry name" value="C-terminal effector domain of the bipartite response regulators"/>
    <property type="match status" value="1"/>
</dbReference>
<keyword evidence="5 8" id="KW-0238">DNA-binding</keyword>
<reference evidence="12" key="3">
    <citation type="submission" date="2018-04" db="EMBL/GenBank/DDBJ databases">
        <authorList>
            <person name="Go L.Y."/>
            <person name="Mitchell J.A."/>
        </authorList>
    </citation>
    <scope>NUCLEOTIDE SEQUENCE</scope>
    <source>
        <strain evidence="12">BSAS1 3</strain>
    </source>
</reference>
<evidence type="ECO:0000259" key="10">
    <source>
        <dbReference type="PROSITE" id="PS51755"/>
    </source>
</evidence>
<dbReference type="PROSITE" id="PS50110">
    <property type="entry name" value="RESPONSE_REGULATORY"/>
    <property type="match status" value="1"/>
</dbReference>
<evidence type="ECO:0000256" key="4">
    <source>
        <dbReference type="ARBA" id="ARBA00023015"/>
    </source>
</evidence>
<dbReference type="SMART" id="SM00448">
    <property type="entry name" value="REC"/>
    <property type="match status" value="1"/>
</dbReference>
<dbReference type="GO" id="GO:0032993">
    <property type="term" value="C:protein-DNA complex"/>
    <property type="evidence" value="ECO:0007669"/>
    <property type="project" value="TreeGrafter"/>
</dbReference>
<dbReference type="InterPro" id="IPR011006">
    <property type="entry name" value="CheY-like_superfamily"/>
</dbReference>
<feature type="modified residue" description="4-aspartylphosphate" evidence="7">
    <location>
        <position position="53"/>
    </location>
</feature>
<reference evidence="11 13" key="1">
    <citation type="submission" date="2017-09" db="EMBL/GenBank/DDBJ databases">
        <title>Complete Genome Sequences of Two Strains of the Meat Spoilage Bacterium Brochothrix thermosphacta Isolated from Ground Chicken.</title>
        <authorList>
            <person name="Paoli G.C."/>
            <person name="Wijey C."/>
            <person name="Chen C.-Y."/>
            <person name="Nguyen L."/>
            <person name="Yan X."/>
            <person name="Irwin P.L."/>
        </authorList>
    </citation>
    <scope>NUCLEOTIDE SEQUENCE [LARGE SCALE GENOMIC DNA]</scope>
    <source>
        <strain evidence="11 13">BI</strain>
    </source>
</reference>
<dbReference type="Proteomes" id="UP000270190">
    <property type="component" value="Unassembled WGS sequence"/>
</dbReference>
<keyword evidence="2 7" id="KW-0597">Phosphoprotein</keyword>
<dbReference type="InterPro" id="IPR036388">
    <property type="entry name" value="WH-like_DNA-bd_sf"/>
</dbReference>
<evidence type="ECO:0000313" key="12">
    <source>
        <dbReference type="EMBL" id="SPP26087.1"/>
    </source>
</evidence>
<evidence type="ECO:0000256" key="5">
    <source>
        <dbReference type="ARBA" id="ARBA00023125"/>
    </source>
</evidence>
<evidence type="ECO:0000256" key="7">
    <source>
        <dbReference type="PROSITE-ProRule" id="PRU00169"/>
    </source>
</evidence>